<evidence type="ECO:0000256" key="8">
    <source>
        <dbReference type="ARBA" id="ARBA00017684"/>
    </source>
</evidence>
<evidence type="ECO:0000256" key="18">
    <source>
        <dbReference type="HAMAP-Rule" id="MF_00110"/>
    </source>
</evidence>
<dbReference type="GO" id="GO:0009423">
    <property type="term" value="P:chorismate biosynthetic process"/>
    <property type="evidence" value="ECO:0007669"/>
    <property type="project" value="UniProtKB-UniRule"/>
</dbReference>
<dbReference type="GO" id="GO:0046872">
    <property type="term" value="F:metal ion binding"/>
    <property type="evidence" value="ECO:0007669"/>
    <property type="project" value="UniProtKB-KW"/>
</dbReference>
<reference evidence="21 22" key="1">
    <citation type="journal article" date="2016" name="Nat. Commun.">
        <title>Thousands of microbial genomes shed light on interconnected biogeochemical processes in an aquifer system.</title>
        <authorList>
            <person name="Anantharaman K."/>
            <person name="Brown C.T."/>
            <person name="Hug L.A."/>
            <person name="Sharon I."/>
            <person name="Castelle C.J."/>
            <person name="Probst A.J."/>
            <person name="Thomas B.C."/>
            <person name="Singh A."/>
            <person name="Wilkins M.J."/>
            <person name="Karaoz U."/>
            <person name="Brodie E.L."/>
            <person name="Williams K.H."/>
            <person name="Hubbard S.S."/>
            <person name="Banfield J.F."/>
        </authorList>
    </citation>
    <scope>NUCLEOTIDE SEQUENCE [LARGE SCALE GENOMIC DNA]</scope>
</reference>
<dbReference type="GO" id="GO:0003856">
    <property type="term" value="F:3-dehydroquinate synthase activity"/>
    <property type="evidence" value="ECO:0007669"/>
    <property type="project" value="UniProtKB-UniRule"/>
</dbReference>
<evidence type="ECO:0000256" key="17">
    <source>
        <dbReference type="ARBA" id="ARBA00023285"/>
    </source>
</evidence>
<keyword evidence="10 18" id="KW-0028">Amino-acid biosynthesis</keyword>
<accession>A0A1F4T456</accession>
<comment type="subcellular location">
    <subcellularLocation>
        <location evidence="4 18">Cytoplasm</location>
    </subcellularLocation>
</comment>
<sequence>MNKIRVNLKEHSYDILIGTDILAELGGIVEANNWGKEIFLITDPLVNDLYGDRVRKGFKGKLTLIETRRGENHKTLSEAARVFDLLVRHGAHRDSLIVALGGGVVGDLAGFVAANYMRGIPYIQVPTTLLAQVDAAIGGKTAVNHPKGKNLIGAFYQPWLVFIDVKTLTSLPARELRTGLAEIVKYGMIKDAGFFKFLEENAHHLNTKAFEKEDTLRAALKLWQTIVAESAKIKAEVVEKDEKEAKLRMILNFGHTFGHAIESLTHYRSYNHGEAVAIGMVAAALVAQKIGILEPNVTARLSRLLDKLGLPSEIKNFQVARLMAGINIDKKVLGGKVNFVLPEKLGKVVIRDNVPAQAVKKVLIELGAK</sequence>
<evidence type="ECO:0000256" key="3">
    <source>
        <dbReference type="ARBA" id="ARBA00001947"/>
    </source>
</evidence>
<dbReference type="InterPro" id="IPR016037">
    <property type="entry name" value="DHQ_synth_AroB"/>
</dbReference>
<evidence type="ECO:0000256" key="11">
    <source>
        <dbReference type="ARBA" id="ARBA00022723"/>
    </source>
</evidence>
<comment type="pathway">
    <text evidence="5 18">Metabolic intermediate biosynthesis; chorismate biosynthesis; chorismate from D-erythrose 4-phosphate and phosphoenolpyruvate: step 2/7.</text>
</comment>
<keyword evidence="12 18" id="KW-0547">Nucleotide-binding</keyword>
<dbReference type="InterPro" id="IPR030963">
    <property type="entry name" value="DHQ_synth_fam"/>
</dbReference>
<proteinExistence type="inferred from homology"/>
<dbReference type="AlphaFoldDB" id="A0A1F4T456"/>
<keyword evidence="16 18" id="KW-0456">Lyase</keyword>
<dbReference type="UniPathway" id="UPA00053">
    <property type="reaction ID" value="UER00085"/>
</dbReference>
<dbReference type="HAMAP" id="MF_00110">
    <property type="entry name" value="DHQ_synthase"/>
    <property type="match status" value="1"/>
</dbReference>
<feature type="binding site" evidence="18">
    <location>
        <begin position="127"/>
        <end position="128"/>
    </location>
    <ligand>
        <name>NAD(+)</name>
        <dbReference type="ChEBI" id="CHEBI:57540"/>
    </ligand>
</feature>
<dbReference type="Proteomes" id="UP000178602">
    <property type="component" value="Unassembled WGS sequence"/>
</dbReference>
<dbReference type="GO" id="GO:0000166">
    <property type="term" value="F:nucleotide binding"/>
    <property type="evidence" value="ECO:0007669"/>
    <property type="project" value="UniProtKB-KW"/>
</dbReference>
<dbReference type="CDD" id="cd08195">
    <property type="entry name" value="DHQS"/>
    <property type="match status" value="1"/>
</dbReference>
<comment type="caution">
    <text evidence="18">Lacks conserved residue(s) required for the propagation of feature annotation.</text>
</comment>
<evidence type="ECO:0000256" key="2">
    <source>
        <dbReference type="ARBA" id="ARBA00001911"/>
    </source>
</evidence>
<dbReference type="Gene3D" id="1.20.1090.10">
    <property type="entry name" value="Dehydroquinate synthase-like - alpha domain"/>
    <property type="match status" value="1"/>
</dbReference>
<organism evidence="21 22">
    <name type="scientific">candidate division WOR-1 bacterium RIFOXYC12_FULL_54_18</name>
    <dbReference type="NCBI Taxonomy" id="1802584"/>
    <lineage>
        <taxon>Bacteria</taxon>
        <taxon>Bacillati</taxon>
        <taxon>Saganbacteria</taxon>
    </lineage>
</organism>
<evidence type="ECO:0000259" key="19">
    <source>
        <dbReference type="Pfam" id="PF01761"/>
    </source>
</evidence>
<feature type="domain" description="3-dehydroquinate synthase C-terminal" evidence="20">
    <location>
        <begin position="179"/>
        <end position="332"/>
    </location>
</feature>
<keyword evidence="13 18" id="KW-0862">Zinc</keyword>
<evidence type="ECO:0000256" key="15">
    <source>
        <dbReference type="ARBA" id="ARBA00023141"/>
    </source>
</evidence>
<dbReference type="SUPFAM" id="SSF56796">
    <property type="entry name" value="Dehydroquinate synthase-like"/>
    <property type="match status" value="1"/>
</dbReference>
<evidence type="ECO:0000256" key="4">
    <source>
        <dbReference type="ARBA" id="ARBA00004496"/>
    </source>
</evidence>
<evidence type="ECO:0000256" key="5">
    <source>
        <dbReference type="ARBA" id="ARBA00004661"/>
    </source>
</evidence>
<dbReference type="Pfam" id="PF24621">
    <property type="entry name" value="DHQS_C"/>
    <property type="match status" value="1"/>
</dbReference>
<evidence type="ECO:0000256" key="14">
    <source>
        <dbReference type="ARBA" id="ARBA00023027"/>
    </source>
</evidence>
<keyword evidence="9 18" id="KW-0963">Cytoplasm</keyword>
<dbReference type="GO" id="GO:0009073">
    <property type="term" value="P:aromatic amino acid family biosynthetic process"/>
    <property type="evidence" value="ECO:0007669"/>
    <property type="project" value="UniProtKB-KW"/>
</dbReference>
<dbReference type="GO" id="GO:0008652">
    <property type="term" value="P:amino acid biosynthetic process"/>
    <property type="evidence" value="ECO:0007669"/>
    <property type="project" value="UniProtKB-KW"/>
</dbReference>
<keyword evidence="17 18" id="KW-0170">Cobalt</keyword>
<evidence type="ECO:0000256" key="9">
    <source>
        <dbReference type="ARBA" id="ARBA00022490"/>
    </source>
</evidence>
<evidence type="ECO:0000313" key="22">
    <source>
        <dbReference type="Proteomes" id="UP000178602"/>
    </source>
</evidence>
<feature type="binding site" evidence="18">
    <location>
        <position position="140"/>
    </location>
    <ligand>
        <name>NAD(+)</name>
        <dbReference type="ChEBI" id="CHEBI:57540"/>
    </ligand>
</feature>
<comment type="cofactor">
    <cofactor evidence="2 18">
        <name>NAD(+)</name>
        <dbReference type="ChEBI" id="CHEBI:57540"/>
    </cofactor>
</comment>
<feature type="binding site" evidence="18">
    <location>
        <position position="149"/>
    </location>
    <ligand>
        <name>NAD(+)</name>
        <dbReference type="ChEBI" id="CHEBI:57540"/>
    </ligand>
</feature>
<keyword evidence="14 18" id="KW-0520">NAD</keyword>
<dbReference type="InterPro" id="IPR056179">
    <property type="entry name" value="DHQS_C"/>
</dbReference>
<feature type="binding site" evidence="18">
    <location>
        <position position="182"/>
    </location>
    <ligand>
        <name>Zn(2+)</name>
        <dbReference type="ChEBI" id="CHEBI:29105"/>
    </ligand>
</feature>
<comment type="caution">
    <text evidence="21">The sequence shown here is derived from an EMBL/GenBank/DDBJ whole genome shotgun (WGS) entry which is preliminary data.</text>
</comment>
<feature type="domain" description="3-dehydroquinate synthase N-terminal" evidence="19">
    <location>
        <begin position="67"/>
        <end position="177"/>
    </location>
</feature>
<feature type="binding site" evidence="18">
    <location>
        <begin position="103"/>
        <end position="107"/>
    </location>
    <ligand>
        <name>NAD(+)</name>
        <dbReference type="ChEBI" id="CHEBI:57540"/>
    </ligand>
</feature>
<evidence type="ECO:0000313" key="21">
    <source>
        <dbReference type="EMBL" id="OGC27522.1"/>
    </source>
</evidence>
<dbReference type="Pfam" id="PF01761">
    <property type="entry name" value="DHQ_synthase"/>
    <property type="match status" value="1"/>
</dbReference>
<keyword evidence="15 18" id="KW-0057">Aromatic amino acid biosynthesis</keyword>
<evidence type="ECO:0000256" key="16">
    <source>
        <dbReference type="ARBA" id="ARBA00023239"/>
    </source>
</evidence>
<evidence type="ECO:0000259" key="20">
    <source>
        <dbReference type="Pfam" id="PF24621"/>
    </source>
</evidence>
<feature type="binding site" evidence="18">
    <location>
        <position position="272"/>
    </location>
    <ligand>
        <name>Zn(2+)</name>
        <dbReference type="ChEBI" id="CHEBI:29105"/>
    </ligand>
</feature>
<evidence type="ECO:0000256" key="10">
    <source>
        <dbReference type="ARBA" id="ARBA00022605"/>
    </source>
</evidence>
<evidence type="ECO:0000256" key="6">
    <source>
        <dbReference type="ARBA" id="ARBA00005412"/>
    </source>
</evidence>
<keyword evidence="11 18" id="KW-0479">Metal-binding</keyword>
<dbReference type="EC" id="4.2.3.4" evidence="7 18"/>
<comment type="cofactor">
    <cofactor evidence="3">
        <name>Zn(2+)</name>
        <dbReference type="ChEBI" id="CHEBI:29105"/>
    </cofactor>
</comment>
<dbReference type="GO" id="GO:0005737">
    <property type="term" value="C:cytoplasm"/>
    <property type="evidence" value="ECO:0007669"/>
    <property type="project" value="UniProtKB-SubCell"/>
</dbReference>
<comment type="function">
    <text evidence="18">Catalyzes the conversion of 3-deoxy-D-arabino-heptulosonate 7-phosphate (DAHP) to dehydroquinate (DHQ).</text>
</comment>
<evidence type="ECO:0000256" key="13">
    <source>
        <dbReference type="ARBA" id="ARBA00022833"/>
    </source>
</evidence>
<dbReference type="FunFam" id="3.40.50.1970:FF:000007">
    <property type="entry name" value="Pentafunctional AROM polypeptide"/>
    <property type="match status" value="1"/>
</dbReference>
<evidence type="ECO:0000256" key="1">
    <source>
        <dbReference type="ARBA" id="ARBA00001393"/>
    </source>
</evidence>
<feature type="binding site" evidence="18">
    <location>
        <position position="255"/>
    </location>
    <ligand>
        <name>Zn(2+)</name>
        <dbReference type="ChEBI" id="CHEBI:29105"/>
    </ligand>
</feature>
<evidence type="ECO:0000256" key="7">
    <source>
        <dbReference type="ARBA" id="ARBA00013031"/>
    </source>
</evidence>
<comment type="cofactor">
    <cofactor evidence="18">
        <name>Co(2+)</name>
        <dbReference type="ChEBI" id="CHEBI:48828"/>
    </cofactor>
    <cofactor evidence="18">
        <name>Zn(2+)</name>
        <dbReference type="ChEBI" id="CHEBI:29105"/>
    </cofactor>
    <text evidence="18">Binds 1 divalent metal cation per subunit. Can use either Co(2+) or Zn(2+).</text>
</comment>
<dbReference type="Gene3D" id="3.40.50.1970">
    <property type="match status" value="1"/>
</dbReference>
<dbReference type="EMBL" id="MEUG01000001">
    <property type="protein sequence ID" value="OGC27522.1"/>
    <property type="molecule type" value="Genomic_DNA"/>
</dbReference>
<dbReference type="NCBIfam" id="TIGR01357">
    <property type="entry name" value="aroB"/>
    <property type="match status" value="1"/>
</dbReference>
<name>A0A1F4T456_UNCSA</name>
<evidence type="ECO:0000256" key="12">
    <source>
        <dbReference type="ARBA" id="ARBA00022741"/>
    </source>
</evidence>
<dbReference type="PANTHER" id="PTHR43622">
    <property type="entry name" value="3-DEHYDROQUINATE SYNTHASE"/>
    <property type="match status" value="1"/>
</dbReference>
<dbReference type="PIRSF" id="PIRSF001455">
    <property type="entry name" value="DHQ_synth"/>
    <property type="match status" value="1"/>
</dbReference>
<protein>
    <recommendedName>
        <fullName evidence="8 18">3-dehydroquinate synthase</fullName>
        <shortName evidence="18">DHQS</shortName>
        <ecNumber evidence="7 18">4.2.3.4</ecNumber>
    </recommendedName>
</protein>
<gene>
    <name evidence="18" type="primary">aroB</name>
    <name evidence="21" type="ORF">A3K49_00660</name>
</gene>
<dbReference type="PANTHER" id="PTHR43622:SF7">
    <property type="entry name" value="3-DEHYDROQUINATE SYNTHASE, CHLOROPLASTIC"/>
    <property type="match status" value="1"/>
</dbReference>
<dbReference type="InterPro" id="IPR030960">
    <property type="entry name" value="DHQS/DOIS_N"/>
</dbReference>
<comment type="catalytic activity">
    <reaction evidence="1 18">
        <text>7-phospho-2-dehydro-3-deoxy-D-arabino-heptonate = 3-dehydroquinate + phosphate</text>
        <dbReference type="Rhea" id="RHEA:21968"/>
        <dbReference type="ChEBI" id="CHEBI:32364"/>
        <dbReference type="ChEBI" id="CHEBI:43474"/>
        <dbReference type="ChEBI" id="CHEBI:58394"/>
        <dbReference type="EC" id="4.2.3.4"/>
    </reaction>
</comment>
<comment type="similarity">
    <text evidence="6 18">Belongs to the sugar phosphate cyclases superfamily. Dehydroquinate synthase family.</text>
</comment>
<dbReference type="InterPro" id="IPR050071">
    <property type="entry name" value="Dehydroquinate_synthase"/>
</dbReference>